<dbReference type="GO" id="GO:0032259">
    <property type="term" value="P:methylation"/>
    <property type="evidence" value="ECO:0007669"/>
    <property type="project" value="UniProtKB-KW"/>
</dbReference>
<protein>
    <submittedName>
        <fullName evidence="3">SAM-dependent methyltransferase</fullName>
    </submittedName>
</protein>
<dbReference type="EMBL" id="QZEW01000010">
    <property type="protein sequence ID" value="RJL20448.1"/>
    <property type="molecule type" value="Genomic_DNA"/>
</dbReference>
<evidence type="ECO:0000313" key="4">
    <source>
        <dbReference type="Proteomes" id="UP000283587"/>
    </source>
</evidence>
<dbReference type="RefSeq" id="WP_119896757.1">
    <property type="nucleotide sequence ID" value="NZ_QNRC01000004.1"/>
</dbReference>
<evidence type="ECO:0000313" key="3">
    <source>
        <dbReference type="EMBL" id="RJL20448.1"/>
    </source>
</evidence>
<comment type="caution">
    <text evidence="3">The sequence shown here is derived from an EMBL/GenBank/DDBJ whole genome shotgun (WGS) entry which is preliminary data.</text>
</comment>
<keyword evidence="1 3" id="KW-0489">Methyltransferase</keyword>
<evidence type="ECO:0000256" key="2">
    <source>
        <dbReference type="ARBA" id="ARBA00022679"/>
    </source>
</evidence>
<dbReference type="SUPFAM" id="SSF53335">
    <property type="entry name" value="S-adenosyl-L-methionine-dependent methyltransferases"/>
    <property type="match status" value="1"/>
</dbReference>
<keyword evidence="4" id="KW-1185">Reference proteome</keyword>
<sequence>MNIPPATGRPLMTDREALLRNRARAVSSGLADVLHRFAAAEIQDRLAEINRTFTAPAVVTGFPALWSGLVPGARVVADDPVLDLRAGAHDLVIHALALHWAEDPVGQIVQSARALREDGLFLGVCFGGQTLHEARAALAQAEAEVTGGLSPRILPMGEIRDLGALLHRAGLALPVADQITQQASYRDLFHLARDLRAMGEGNAMAARLRRPTRRAVFARAARIMAENHADRDDPSRIRASFDLVFLTGWAPSESQQKPLRPGSAQKSLAEALNELRNRD</sequence>
<name>A0A419AB06_9RHOB</name>
<dbReference type="GO" id="GO:0008168">
    <property type="term" value="F:methyltransferase activity"/>
    <property type="evidence" value="ECO:0007669"/>
    <property type="project" value="UniProtKB-KW"/>
</dbReference>
<dbReference type="PANTHER" id="PTHR13090">
    <property type="entry name" value="ARGININE-HYDROXYLASE NDUFAF5, MITOCHONDRIAL"/>
    <property type="match status" value="1"/>
</dbReference>
<accession>A0A419AB06</accession>
<dbReference type="OrthoDB" id="9793723at2"/>
<organism evidence="3 4">
    <name type="scientific">Paracoccus siganidrum</name>
    <dbReference type="NCBI Taxonomy" id="1276757"/>
    <lineage>
        <taxon>Bacteria</taxon>
        <taxon>Pseudomonadati</taxon>
        <taxon>Pseudomonadota</taxon>
        <taxon>Alphaproteobacteria</taxon>
        <taxon>Rhodobacterales</taxon>
        <taxon>Paracoccaceae</taxon>
        <taxon>Paracoccus</taxon>
    </lineage>
</organism>
<dbReference type="InterPro" id="IPR050602">
    <property type="entry name" value="Malonyl-ACP_OMT"/>
</dbReference>
<keyword evidence="2 3" id="KW-0808">Transferase</keyword>
<dbReference type="PANTHER" id="PTHR13090:SF1">
    <property type="entry name" value="ARGININE-HYDROXYLASE NDUFAF5, MITOCHONDRIAL"/>
    <property type="match status" value="1"/>
</dbReference>
<gene>
    <name evidence="3" type="ORF">D3P05_03320</name>
</gene>
<dbReference type="Proteomes" id="UP000283587">
    <property type="component" value="Unassembled WGS sequence"/>
</dbReference>
<evidence type="ECO:0000256" key="1">
    <source>
        <dbReference type="ARBA" id="ARBA00022603"/>
    </source>
</evidence>
<dbReference type="InterPro" id="IPR029063">
    <property type="entry name" value="SAM-dependent_MTases_sf"/>
</dbReference>
<dbReference type="Gene3D" id="3.40.50.150">
    <property type="entry name" value="Vaccinia Virus protein VP39"/>
    <property type="match status" value="1"/>
</dbReference>
<dbReference type="AlphaFoldDB" id="A0A419AB06"/>
<reference evidence="4" key="1">
    <citation type="submission" date="2018-09" db="EMBL/GenBank/DDBJ databases">
        <title>Paracoccus onubensis nov. sp. a moderate halophilic bacterium isolated from Gruta de las Maravillas (Aracena, Spain).</title>
        <authorList>
            <person name="Jurado V."/>
            <person name="Gutierrez-Patricio S."/>
            <person name="Gonzalez-Pimentel J.L."/>
            <person name="Miller A.Z."/>
            <person name="Laiz L."/>
            <person name="Saiz-Jimenez C."/>
        </authorList>
    </citation>
    <scope>NUCLEOTIDE SEQUENCE [LARGE SCALE GENOMIC DNA]</scope>
    <source>
        <strain evidence="4">DSM 26381</strain>
    </source>
</reference>
<proteinExistence type="predicted"/>